<dbReference type="Pfam" id="PF04688">
    <property type="entry name" value="Holin_SPP1"/>
    <property type="match status" value="1"/>
</dbReference>
<evidence type="ECO:0000256" key="3">
    <source>
        <dbReference type="ARBA" id="ARBA00022989"/>
    </source>
</evidence>
<reference evidence="6 7" key="1">
    <citation type="submission" date="2019-11" db="EMBL/GenBank/DDBJ databases">
        <title>Gracilibacillus salitolerans sp. nov., a moderate halophile isolated from a saline soil in northwest China.</title>
        <authorList>
            <person name="Gan L."/>
        </authorList>
    </citation>
    <scope>NUCLEOTIDE SEQUENCE [LARGE SCALE GENOMIC DNA]</scope>
    <source>
        <strain evidence="6 7">SCU50</strain>
    </source>
</reference>
<protein>
    <recommendedName>
        <fullName evidence="8">Holin, SPP1 family</fullName>
    </recommendedName>
</protein>
<dbReference type="AlphaFoldDB" id="A0A5Q2TKU6"/>
<evidence type="ECO:0000313" key="6">
    <source>
        <dbReference type="EMBL" id="QGH34623.1"/>
    </source>
</evidence>
<evidence type="ECO:0000256" key="4">
    <source>
        <dbReference type="ARBA" id="ARBA00023136"/>
    </source>
</evidence>
<proteinExistence type="predicted"/>
<feature type="transmembrane region" description="Helical" evidence="5">
    <location>
        <begin position="42"/>
        <end position="60"/>
    </location>
</feature>
<dbReference type="GO" id="GO:0016020">
    <property type="term" value="C:membrane"/>
    <property type="evidence" value="ECO:0007669"/>
    <property type="project" value="UniProtKB-SubCell"/>
</dbReference>
<evidence type="ECO:0000256" key="5">
    <source>
        <dbReference type="SAM" id="Phobius"/>
    </source>
</evidence>
<dbReference type="KEGG" id="grc:GI584_11525"/>
<dbReference type="Proteomes" id="UP000339690">
    <property type="component" value="Chromosome"/>
</dbReference>
<keyword evidence="3 5" id="KW-1133">Transmembrane helix</keyword>
<feature type="transmembrane region" description="Helical" evidence="5">
    <location>
        <begin position="12"/>
        <end position="30"/>
    </location>
</feature>
<keyword evidence="7" id="KW-1185">Reference proteome</keyword>
<evidence type="ECO:0000313" key="7">
    <source>
        <dbReference type="Proteomes" id="UP000339690"/>
    </source>
</evidence>
<evidence type="ECO:0000256" key="2">
    <source>
        <dbReference type="ARBA" id="ARBA00022692"/>
    </source>
</evidence>
<keyword evidence="4 5" id="KW-0472">Membrane</keyword>
<name>A0A5Q2TKU6_9BACI</name>
<dbReference type="RefSeq" id="WP_153791315.1">
    <property type="nucleotide sequence ID" value="NZ_CP045915.1"/>
</dbReference>
<dbReference type="InterPro" id="IPR006479">
    <property type="entry name" value="Holin"/>
</dbReference>
<dbReference type="EMBL" id="CP045915">
    <property type="protein sequence ID" value="QGH34623.1"/>
    <property type="molecule type" value="Genomic_DNA"/>
</dbReference>
<comment type="subcellular location">
    <subcellularLocation>
        <location evidence="1">Membrane</location>
    </subcellularLocation>
</comment>
<gene>
    <name evidence="6" type="ORF">GI584_11525</name>
</gene>
<evidence type="ECO:0000256" key="1">
    <source>
        <dbReference type="ARBA" id="ARBA00004370"/>
    </source>
</evidence>
<accession>A0A5Q2TKU6</accession>
<evidence type="ECO:0008006" key="8">
    <source>
        <dbReference type="Google" id="ProtNLM"/>
    </source>
</evidence>
<sequence length="84" mass="9474">MKEQLKKIDNKWVRLVVLIVVFVNTGFTIVGTPLLPFSNEEIVVGLTFAADAAAMTWAYWKNNSFTFAAKVADDHLKQMKEGKQ</sequence>
<keyword evidence="2 5" id="KW-0812">Transmembrane</keyword>
<organism evidence="6 7">
    <name type="scientific">Gracilibacillus salitolerans</name>
    <dbReference type="NCBI Taxonomy" id="2663022"/>
    <lineage>
        <taxon>Bacteria</taxon>
        <taxon>Bacillati</taxon>
        <taxon>Bacillota</taxon>
        <taxon>Bacilli</taxon>
        <taxon>Bacillales</taxon>
        <taxon>Bacillaceae</taxon>
        <taxon>Gracilibacillus</taxon>
    </lineage>
</organism>